<comment type="similarity">
    <text evidence="1">Belongs to the LysR transcriptional regulatory family.</text>
</comment>
<feature type="domain" description="HTH lysR-type" evidence="5">
    <location>
        <begin position="1"/>
        <end position="58"/>
    </location>
</feature>
<keyword evidence="3" id="KW-0238">DNA-binding</keyword>
<dbReference type="SUPFAM" id="SSF46785">
    <property type="entry name" value="Winged helix' DNA-binding domain"/>
    <property type="match status" value="1"/>
</dbReference>
<dbReference type="InterPro" id="IPR036388">
    <property type="entry name" value="WH-like_DNA-bd_sf"/>
</dbReference>
<protein>
    <submittedName>
        <fullName evidence="6">Transcriptional regulator</fullName>
    </submittedName>
</protein>
<accession>A0A1U7D8K7</accession>
<evidence type="ECO:0000259" key="5">
    <source>
        <dbReference type="PROSITE" id="PS50931"/>
    </source>
</evidence>
<evidence type="ECO:0000256" key="3">
    <source>
        <dbReference type="ARBA" id="ARBA00023125"/>
    </source>
</evidence>
<evidence type="ECO:0000256" key="4">
    <source>
        <dbReference type="ARBA" id="ARBA00023163"/>
    </source>
</evidence>
<dbReference type="PRINTS" id="PR00039">
    <property type="entry name" value="HTHLYSR"/>
</dbReference>
<evidence type="ECO:0000313" key="6">
    <source>
        <dbReference type="EMBL" id="APX24448.1"/>
    </source>
</evidence>
<keyword evidence="7" id="KW-1185">Reference proteome</keyword>
<dbReference type="GO" id="GO:0003700">
    <property type="term" value="F:DNA-binding transcription factor activity"/>
    <property type="evidence" value="ECO:0007669"/>
    <property type="project" value="InterPro"/>
</dbReference>
<evidence type="ECO:0000256" key="1">
    <source>
        <dbReference type="ARBA" id="ARBA00009437"/>
    </source>
</evidence>
<organism evidence="6 7">
    <name type="scientific">Salipiger profundus</name>
    <dbReference type="NCBI Taxonomy" id="1229727"/>
    <lineage>
        <taxon>Bacteria</taxon>
        <taxon>Pseudomonadati</taxon>
        <taxon>Pseudomonadota</taxon>
        <taxon>Alphaproteobacteria</taxon>
        <taxon>Rhodobacterales</taxon>
        <taxon>Roseobacteraceae</taxon>
        <taxon>Salipiger</taxon>
    </lineage>
</organism>
<dbReference type="KEGG" id="tpro:Ga0080559_TMP3652"/>
<gene>
    <name evidence="6" type="ORF">Ga0080559_TMP3652</name>
</gene>
<dbReference type="EMBL" id="CP014796">
    <property type="protein sequence ID" value="APX24448.1"/>
    <property type="molecule type" value="Genomic_DNA"/>
</dbReference>
<proteinExistence type="inferred from homology"/>
<dbReference type="Proteomes" id="UP000186559">
    <property type="component" value="Chromosome"/>
</dbReference>
<dbReference type="OrthoDB" id="528082at2"/>
<dbReference type="InterPro" id="IPR005119">
    <property type="entry name" value="LysR_subst-bd"/>
</dbReference>
<dbReference type="Pfam" id="PF00126">
    <property type="entry name" value="HTH_1"/>
    <property type="match status" value="1"/>
</dbReference>
<dbReference type="CDD" id="cd05466">
    <property type="entry name" value="PBP2_LTTR_substrate"/>
    <property type="match status" value="1"/>
</dbReference>
<dbReference type="Gene3D" id="3.40.190.290">
    <property type="match status" value="1"/>
</dbReference>
<dbReference type="PANTHER" id="PTHR30126">
    <property type="entry name" value="HTH-TYPE TRANSCRIPTIONAL REGULATOR"/>
    <property type="match status" value="1"/>
</dbReference>
<dbReference type="InterPro" id="IPR036390">
    <property type="entry name" value="WH_DNA-bd_sf"/>
</dbReference>
<name>A0A1U7D8K7_9RHOB</name>
<dbReference type="PANTHER" id="PTHR30126:SF2">
    <property type="entry name" value="HTH-TYPE TRANSCRIPTIONAL REGULATOR YJIE"/>
    <property type="match status" value="1"/>
</dbReference>
<keyword evidence="2" id="KW-0805">Transcription regulation</keyword>
<dbReference type="InterPro" id="IPR000847">
    <property type="entry name" value="LysR_HTH_N"/>
</dbReference>
<sequence>MDTALLEDFLALARAMNFSRAAETRNMTQPAFSRRIRSLEDALGTPLVSRTTRQIALTPAGRAFQPRAEAIVRMLADARHAVLEAAGRAERSLTLAATHALSYTFVPRWLTRVAGPSEVGTLNMVSDSHRQCLRLMQDGEASFFICHRGMTSAPALPEKQFRAHPVGADRLVPLCAPDADGQPRWRLDRTEPGAPFLAYGSASGLHTILETHWASRGRPKLRRAMQSMLAATNLEMAKEGQGVAYLPLSLAEDELALGRLVRATDETHDIPVEVVIHRPRARLTPHCERFWDMVTGN</sequence>
<dbReference type="PROSITE" id="PS50931">
    <property type="entry name" value="HTH_LYSR"/>
    <property type="match status" value="1"/>
</dbReference>
<reference evidence="6 7" key="1">
    <citation type="submission" date="2016-03" db="EMBL/GenBank/DDBJ databases">
        <title>Deep-sea bacteria in the southern Pacific.</title>
        <authorList>
            <person name="Tang K."/>
        </authorList>
    </citation>
    <scope>NUCLEOTIDE SEQUENCE [LARGE SCALE GENOMIC DNA]</scope>
    <source>
        <strain evidence="6 7">JLT2016</strain>
    </source>
</reference>
<keyword evidence="4" id="KW-0804">Transcription</keyword>
<dbReference type="Gene3D" id="1.10.10.10">
    <property type="entry name" value="Winged helix-like DNA-binding domain superfamily/Winged helix DNA-binding domain"/>
    <property type="match status" value="1"/>
</dbReference>
<dbReference type="RefSeq" id="WP_076624300.1">
    <property type="nucleotide sequence ID" value="NZ_BMEW01000008.1"/>
</dbReference>
<dbReference type="SUPFAM" id="SSF53850">
    <property type="entry name" value="Periplasmic binding protein-like II"/>
    <property type="match status" value="1"/>
</dbReference>
<dbReference type="AlphaFoldDB" id="A0A1U7D8K7"/>
<dbReference type="STRING" id="1229727.Ga0080559_TMP3652"/>
<dbReference type="FunFam" id="1.10.10.10:FF:000001">
    <property type="entry name" value="LysR family transcriptional regulator"/>
    <property type="match status" value="1"/>
</dbReference>
<evidence type="ECO:0000256" key="2">
    <source>
        <dbReference type="ARBA" id="ARBA00023015"/>
    </source>
</evidence>
<evidence type="ECO:0000313" key="7">
    <source>
        <dbReference type="Proteomes" id="UP000186559"/>
    </source>
</evidence>
<dbReference type="Pfam" id="PF03466">
    <property type="entry name" value="LysR_substrate"/>
    <property type="match status" value="1"/>
</dbReference>
<dbReference type="GO" id="GO:0000976">
    <property type="term" value="F:transcription cis-regulatory region binding"/>
    <property type="evidence" value="ECO:0007669"/>
    <property type="project" value="TreeGrafter"/>
</dbReference>